<proteinExistence type="predicted"/>
<dbReference type="SUPFAM" id="SSF89872">
    <property type="entry name" value="Inhibitor of vertebrate lysozyme, Ivy"/>
    <property type="match status" value="1"/>
</dbReference>
<name>A0ABM9NJY6_9GAMM</name>
<dbReference type="Proteomes" id="UP001497493">
    <property type="component" value="Chromosome"/>
</dbReference>
<organism evidence="2 3">
    <name type="scientific">Candidatus Methylocalor cossyra</name>
    <dbReference type="NCBI Taxonomy" id="3108543"/>
    <lineage>
        <taxon>Bacteria</taxon>
        <taxon>Pseudomonadati</taxon>
        <taxon>Pseudomonadota</taxon>
        <taxon>Gammaproteobacteria</taxon>
        <taxon>Methylococcales</taxon>
        <taxon>Methylococcaceae</taxon>
        <taxon>Candidatus Methylocalor</taxon>
    </lineage>
</organism>
<dbReference type="EMBL" id="OZ026884">
    <property type="protein sequence ID" value="CAL1240945.1"/>
    <property type="molecule type" value="Genomic_DNA"/>
</dbReference>
<accession>A0ABM9NJY6</accession>
<dbReference type="RefSeq" id="WP_348757486.1">
    <property type="nucleotide sequence ID" value="NZ_OZ026884.1"/>
</dbReference>
<dbReference type="Pfam" id="PF08816">
    <property type="entry name" value="Ivy"/>
    <property type="match status" value="1"/>
</dbReference>
<feature type="signal peptide" evidence="1">
    <location>
        <begin position="1"/>
        <end position="24"/>
    </location>
</feature>
<gene>
    <name evidence="2" type="ORF">MECH1_V1_2169</name>
</gene>
<reference evidence="2 3" key="1">
    <citation type="submission" date="2024-04" db="EMBL/GenBank/DDBJ databases">
        <authorList>
            <person name="Cremers G."/>
        </authorList>
    </citation>
    <scope>NUCLEOTIDE SEQUENCE [LARGE SCALE GENOMIC DNA]</scope>
    <source>
        <strain evidence="2">MeCH1-AG</strain>
    </source>
</reference>
<protein>
    <submittedName>
        <fullName evidence="2">Uncharacterized protein</fullName>
    </submittedName>
</protein>
<evidence type="ECO:0000313" key="3">
    <source>
        <dbReference type="Proteomes" id="UP001497493"/>
    </source>
</evidence>
<dbReference type="Gene3D" id="3.40.1420.10">
    <property type="entry name" value="Inhibitor of vertebrate lysozyme"/>
    <property type="match status" value="1"/>
</dbReference>
<keyword evidence="1" id="KW-0732">Signal</keyword>
<dbReference type="InterPro" id="IPR036501">
    <property type="entry name" value="Inhibitor_vert_lysozyme_sf"/>
</dbReference>
<sequence>MRTHHLAAVALAALGAALPRLALAMDEASLERFKPEEMGGDWVPAGSRCDSPLRIRIDAKTTTLINGRDTQTFRNGELFNLSGNFLLSNSFNLVPDVAQNLPWSITFNVDEKPGLTQIEYLHNSDLQRRFPLHKKDLLRCTGTTGLPTPAGPPNRPTFPSINTLPDGPPTPPERCPDGGTLELIGTEPWGGLPWYFHEHVPEVKAIATRVAGREEPWVLNFDGPSGFNRLYRKANTEIVVFDACRPHDCQNSFLWGAYDRTHRRYALILSEAGRERRIGEHTEEIDAAIACARKDEERYHVTH</sequence>
<evidence type="ECO:0000313" key="2">
    <source>
        <dbReference type="EMBL" id="CAL1240945.1"/>
    </source>
</evidence>
<evidence type="ECO:0000256" key="1">
    <source>
        <dbReference type="SAM" id="SignalP"/>
    </source>
</evidence>
<keyword evidence="3" id="KW-1185">Reference proteome</keyword>
<feature type="chain" id="PRO_5045429219" evidence="1">
    <location>
        <begin position="25"/>
        <end position="303"/>
    </location>
</feature>